<dbReference type="GO" id="GO:0016787">
    <property type="term" value="F:hydrolase activity"/>
    <property type="evidence" value="ECO:0007669"/>
    <property type="project" value="UniProtKB-KW"/>
</dbReference>
<evidence type="ECO:0000313" key="2">
    <source>
        <dbReference type="EMBL" id="KAF7316356.1"/>
    </source>
</evidence>
<dbReference type="Proteomes" id="UP000636479">
    <property type="component" value="Unassembled WGS sequence"/>
</dbReference>
<dbReference type="GeneID" id="59340985"/>
<dbReference type="AlphaFoldDB" id="A0A8H6TFE2"/>
<protein>
    <submittedName>
        <fullName evidence="2">Glycoside hydrolase family 79 protein</fullName>
    </submittedName>
</protein>
<reference evidence="2" key="1">
    <citation type="submission" date="2020-05" db="EMBL/GenBank/DDBJ databases">
        <title>Mycena genomes resolve the evolution of fungal bioluminescence.</title>
        <authorList>
            <person name="Tsai I.J."/>
        </authorList>
    </citation>
    <scope>NUCLEOTIDE SEQUENCE</scope>
    <source>
        <strain evidence="2">171206Taipei</strain>
    </source>
</reference>
<gene>
    <name evidence="2" type="ORF">MIND_00154400</name>
</gene>
<keyword evidence="3" id="KW-1185">Reference proteome</keyword>
<comment type="caution">
    <text evidence="2">The sequence shown here is derived from an EMBL/GenBank/DDBJ whole genome shotgun (WGS) entry which is preliminary data.</text>
</comment>
<feature type="signal peptide" evidence="1">
    <location>
        <begin position="1"/>
        <end position="43"/>
    </location>
</feature>
<evidence type="ECO:0000313" key="3">
    <source>
        <dbReference type="Proteomes" id="UP000636479"/>
    </source>
</evidence>
<dbReference type="EMBL" id="JACAZF010000001">
    <property type="protein sequence ID" value="KAF7316356.1"/>
    <property type="molecule type" value="Genomic_DNA"/>
</dbReference>
<evidence type="ECO:0000256" key="1">
    <source>
        <dbReference type="SAM" id="SignalP"/>
    </source>
</evidence>
<keyword evidence="2" id="KW-0378">Hydrolase</keyword>
<sequence length="246" mass="27116">MSSKNLDLVSHPRAKPSPKIPSFPMRFLAVSVLIIVGSLHVSACEGPCITNTTEAFRERENSHVDFVMDQIGKNIISALKLPNIAPQTLMKPAMASYQTVSFANLRQSIFPNYFHGKCQNPKTGIDPVGCPNPDCPVVCGTPGSMVHFYDVLVEIVHNSTLNSIAESFDEHSTAFQAILDDVTHLAKEKKPVRRFPVPPVTKSSITSLLKREMAESPALLEKSCGGKQRPACRWKKEMVPFILSFP</sequence>
<keyword evidence="1" id="KW-0732">Signal</keyword>
<dbReference type="RefSeq" id="XP_037226379.1">
    <property type="nucleotide sequence ID" value="XM_037358469.1"/>
</dbReference>
<name>A0A8H6TFE2_9AGAR</name>
<dbReference type="OrthoDB" id="3255642at2759"/>
<proteinExistence type="predicted"/>
<feature type="chain" id="PRO_5034987088" evidence="1">
    <location>
        <begin position="44"/>
        <end position="246"/>
    </location>
</feature>
<organism evidence="2 3">
    <name type="scientific">Mycena indigotica</name>
    <dbReference type="NCBI Taxonomy" id="2126181"/>
    <lineage>
        <taxon>Eukaryota</taxon>
        <taxon>Fungi</taxon>
        <taxon>Dikarya</taxon>
        <taxon>Basidiomycota</taxon>
        <taxon>Agaricomycotina</taxon>
        <taxon>Agaricomycetes</taxon>
        <taxon>Agaricomycetidae</taxon>
        <taxon>Agaricales</taxon>
        <taxon>Marasmiineae</taxon>
        <taxon>Mycenaceae</taxon>
        <taxon>Mycena</taxon>
    </lineage>
</organism>
<accession>A0A8H6TFE2</accession>